<dbReference type="Pfam" id="PF13191">
    <property type="entry name" value="AAA_16"/>
    <property type="match status" value="1"/>
</dbReference>
<dbReference type="OrthoDB" id="2020141at2"/>
<dbReference type="Proteomes" id="UP000321635">
    <property type="component" value="Unassembled WGS sequence"/>
</dbReference>
<reference evidence="2 3" key="1">
    <citation type="submission" date="2019-07" db="EMBL/GenBank/DDBJ databases">
        <title>Whole genome shotgun sequence of Acetobacter nitrogenifigens NBRC 105050.</title>
        <authorList>
            <person name="Hosoyama A."/>
            <person name="Uohara A."/>
            <person name="Ohji S."/>
            <person name="Ichikawa N."/>
        </authorList>
    </citation>
    <scope>NUCLEOTIDE SEQUENCE [LARGE SCALE GENOMIC DNA]</scope>
    <source>
        <strain evidence="2 3">NBRC 105050</strain>
    </source>
</reference>
<dbReference type="SUPFAM" id="SSF52540">
    <property type="entry name" value="P-loop containing nucleoside triphosphate hydrolases"/>
    <property type="match status" value="1"/>
</dbReference>
<dbReference type="InterPro" id="IPR041664">
    <property type="entry name" value="AAA_16"/>
</dbReference>
<proteinExistence type="predicted"/>
<dbReference type="AlphaFoldDB" id="A0A511XA40"/>
<dbReference type="RefSeq" id="WP_026399306.1">
    <property type="nucleotide sequence ID" value="NZ_BAPG01000120.1"/>
</dbReference>
<dbReference type="STRING" id="1120919.GCA_000429165_02275"/>
<evidence type="ECO:0000259" key="1">
    <source>
        <dbReference type="Pfam" id="PF13191"/>
    </source>
</evidence>
<protein>
    <submittedName>
        <fullName evidence="2">ATPase</fullName>
    </submittedName>
</protein>
<organism evidence="2 3">
    <name type="scientific">Acetobacter nitrogenifigens DSM 23921 = NBRC 105050</name>
    <dbReference type="NCBI Taxonomy" id="1120919"/>
    <lineage>
        <taxon>Bacteria</taxon>
        <taxon>Pseudomonadati</taxon>
        <taxon>Pseudomonadota</taxon>
        <taxon>Alphaproteobacteria</taxon>
        <taxon>Acetobacterales</taxon>
        <taxon>Acetobacteraceae</taxon>
        <taxon>Acetobacter</taxon>
    </lineage>
</organism>
<evidence type="ECO:0000313" key="3">
    <source>
        <dbReference type="Proteomes" id="UP000321635"/>
    </source>
</evidence>
<keyword evidence="3" id="KW-1185">Reference proteome</keyword>
<sequence>MDPVRNPYVPGAGASPPELAGRHELFTQAGIALQRALVGKSARGFIATGLRGVGKTVVLGRAQQLAESAGYLTCFIEASEDKPLGQLLAPHVRRMMLELDRLGAVTEQVKRGLRVLKSFAAGLRIHHPMGFSIELDVEPERGTADSGDLETDLPDMISALGLAARSRQTGVALFVDEIQGLSELDMGALIMAMHRVMREGLPVVLLGAGLPHVVAMTGRSRSYAERLFEFPVLGPLSPDETAEALRPPAEREGVDFTQAAVDEVIRITQGYPYFIQEWAYHAWNVAHGDTILPGDIAVATEVSLTSLDAGFFRMRYERLTPREREYCQAMAELGPGAHRSGEIAERMAARTAALAPLRTALIGKGMIYSPAHGEVAFTVPLFENYLLRIRAMGSDPAYSED</sequence>
<dbReference type="Gene3D" id="3.40.50.300">
    <property type="entry name" value="P-loop containing nucleotide triphosphate hydrolases"/>
    <property type="match status" value="1"/>
</dbReference>
<evidence type="ECO:0000313" key="2">
    <source>
        <dbReference type="EMBL" id="GEN59820.1"/>
    </source>
</evidence>
<accession>A0A511XA40</accession>
<feature type="domain" description="Orc1-like AAA ATPase" evidence="1">
    <location>
        <begin position="19"/>
        <end position="204"/>
    </location>
</feature>
<dbReference type="EMBL" id="BJYF01000008">
    <property type="protein sequence ID" value="GEN59820.1"/>
    <property type="molecule type" value="Genomic_DNA"/>
</dbReference>
<comment type="caution">
    <text evidence="2">The sequence shown here is derived from an EMBL/GenBank/DDBJ whole genome shotgun (WGS) entry which is preliminary data.</text>
</comment>
<dbReference type="InterPro" id="IPR027417">
    <property type="entry name" value="P-loop_NTPase"/>
</dbReference>
<gene>
    <name evidence="2" type="ORF">ANI02nite_17040</name>
</gene>
<name>A0A511XA40_9PROT</name>